<dbReference type="Gene3D" id="3.30.565.10">
    <property type="entry name" value="Histidine kinase-like ATPase, C-terminal domain"/>
    <property type="match status" value="1"/>
</dbReference>
<dbReference type="Pfam" id="PF00512">
    <property type="entry name" value="HisKA"/>
    <property type="match status" value="1"/>
</dbReference>
<evidence type="ECO:0000256" key="3">
    <source>
        <dbReference type="ARBA" id="ARBA00012438"/>
    </source>
</evidence>
<evidence type="ECO:0000256" key="6">
    <source>
        <dbReference type="ARBA" id="ARBA00022777"/>
    </source>
</evidence>
<dbReference type="Gene3D" id="6.10.340.10">
    <property type="match status" value="1"/>
</dbReference>
<dbReference type="SMART" id="SM00387">
    <property type="entry name" value="HATPase_c"/>
    <property type="match status" value="1"/>
</dbReference>
<organism evidence="12 13">
    <name type="scientific">Paludisphaera mucosa</name>
    <dbReference type="NCBI Taxonomy" id="3030827"/>
    <lineage>
        <taxon>Bacteria</taxon>
        <taxon>Pseudomonadati</taxon>
        <taxon>Planctomycetota</taxon>
        <taxon>Planctomycetia</taxon>
        <taxon>Isosphaerales</taxon>
        <taxon>Isosphaeraceae</taxon>
        <taxon>Paludisphaera</taxon>
    </lineage>
</organism>
<dbReference type="PANTHER" id="PTHR43711:SF31">
    <property type="entry name" value="HISTIDINE KINASE"/>
    <property type="match status" value="1"/>
</dbReference>
<dbReference type="InterPro" id="IPR036097">
    <property type="entry name" value="HisK_dim/P_sf"/>
</dbReference>
<keyword evidence="5" id="KW-0808">Transferase</keyword>
<dbReference type="Pfam" id="PF11845">
    <property type="entry name" value="Tll0287-like"/>
    <property type="match status" value="1"/>
</dbReference>
<evidence type="ECO:0000313" key="13">
    <source>
        <dbReference type="Proteomes" id="UP001216907"/>
    </source>
</evidence>
<protein>
    <recommendedName>
        <fullName evidence="3">histidine kinase</fullName>
        <ecNumber evidence="3">2.7.13.3</ecNumber>
    </recommendedName>
</protein>
<dbReference type="InterPro" id="IPR005467">
    <property type="entry name" value="His_kinase_dom"/>
</dbReference>
<dbReference type="SMART" id="SM00388">
    <property type="entry name" value="HisKA"/>
    <property type="match status" value="1"/>
</dbReference>
<evidence type="ECO:0000256" key="4">
    <source>
        <dbReference type="ARBA" id="ARBA00022553"/>
    </source>
</evidence>
<dbReference type="PROSITE" id="PS50885">
    <property type="entry name" value="HAMP"/>
    <property type="match status" value="1"/>
</dbReference>
<dbReference type="InterPro" id="IPR003661">
    <property type="entry name" value="HisK_dim/P_dom"/>
</dbReference>
<dbReference type="SUPFAM" id="SSF47384">
    <property type="entry name" value="Homodimeric domain of signal transducing histidine kinase"/>
    <property type="match status" value="1"/>
</dbReference>
<evidence type="ECO:0000259" key="11">
    <source>
        <dbReference type="PROSITE" id="PS50885"/>
    </source>
</evidence>
<feature type="domain" description="Histidine kinase" evidence="10">
    <location>
        <begin position="356"/>
        <end position="579"/>
    </location>
</feature>
<evidence type="ECO:0000256" key="8">
    <source>
        <dbReference type="SAM" id="MobiDB-lite"/>
    </source>
</evidence>
<evidence type="ECO:0000256" key="5">
    <source>
        <dbReference type="ARBA" id="ARBA00022679"/>
    </source>
</evidence>
<dbReference type="SUPFAM" id="SSF158472">
    <property type="entry name" value="HAMP domain-like"/>
    <property type="match status" value="1"/>
</dbReference>
<feature type="region of interest" description="Disordered" evidence="8">
    <location>
        <begin position="599"/>
        <end position="637"/>
    </location>
</feature>
<dbReference type="PANTHER" id="PTHR43711">
    <property type="entry name" value="TWO-COMPONENT HISTIDINE KINASE"/>
    <property type="match status" value="1"/>
</dbReference>
<dbReference type="InterPro" id="IPR036890">
    <property type="entry name" value="HATPase_C_sf"/>
</dbReference>
<dbReference type="InterPro" id="IPR003660">
    <property type="entry name" value="HAMP_dom"/>
</dbReference>
<dbReference type="CDD" id="cd06225">
    <property type="entry name" value="HAMP"/>
    <property type="match status" value="1"/>
</dbReference>
<keyword evidence="12" id="KW-0547">Nucleotide-binding</keyword>
<dbReference type="PROSITE" id="PS50109">
    <property type="entry name" value="HIS_KIN"/>
    <property type="match status" value="1"/>
</dbReference>
<dbReference type="CDD" id="cd00082">
    <property type="entry name" value="HisKA"/>
    <property type="match status" value="1"/>
</dbReference>
<comment type="caution">
    <text evidence="12">The sequence shown here is derived from an EMBL/GenBank/DDBJ whole genome shotgun (WGS) entry which is preliminary data.</text>
</comment>
<proteinExistence type="predicted"/>
<evidence type="ECO:0000256" key="1">
    <source>
        <dbReference type="ARBA" id="ARBA00000085"/>
    </source>
</evidence>
<evidence type="ECO:0000313" key="12">
    <source>
        <dbReference type="EMBL" id="MDG3004725.1"/>
    </source>
</evidence>
<reference evidence="12 13" key="1">
    <citation type="submission" date="2023-03" db="EMBL/GenBank/DDBJ databases">
        <title>Paludisphaera mucosa sp. nov. a novel planctomycete from northern fen.</title>
        <authorList>
            <person name="Ivanova A."/>
        </authorList>
    </citation>
    <scope>NUCLEOTIDE SEQUENCE [LARGE SCALE GENOMIC DNA]</scope>
    <source>
        <strain evidence="12 13">Pla2</strain>
    </source>
</reference>
<feature type="transmembrane region" description="Helical" evidence="9">
    <location>
        <begin position="21"/>
        <end position="40"/>
    </location>
</feature>
<dbReference type="SUPFAM" id="SSF55874">
    <property type="entry name" value="ATPase domain of HSP90 chaperone/DNA topoisomerase II/histidine kinase"/>
    <property type="match status" value="1"/>
</dbReference>
<dbReference type="InterPro" id="IPR004358">
    <property type="entry name" value="Sig_transdc_His_kin-like_C"/>
</dbReference>
<evidence type="ECO:0000256" key="2">
    <source>
        <dbReference type="ARBA" id="ARBA00004370"/>
    </source>
</evidence>
<keyword evidence="13" id="KW-1185">Reference proteome</keyword>
<feature type="transmembrane region" description="Helical" evidence="9">
    <location>
        <begin position="245"/>
        <end position="266"/>
    </location>
</feature>
<keyword evidence="6" id="KW-0418">Kinase</keyword>
<keyword evidence="9" id="KW-0812">Transmembrane</keyword>
<keyword evidence="4" id="KW-0597">Phosphoprotein</keyword>
<dbReference type="Gene3D" id="1.10.287.130">
    <property type="match status" value="1"/>
</dbReference>
<feature type="domain" description="HAMP" evidence="11">
    <location>
        <begin position="268"/>
        <end position="320"/>
    </location>
</feature>
<keyword evidence="9" id="KW-1133">Transmembrane helix</keyword>
<dbReference type="GO" id="GO:0005524">
    <property type="term" value="F:ATP binding"/>
    <property type="evidence" value="ECO:0007669"/>
    <property type="project" value="UniProtKB-KW"/>
</dbReference>
<dbReference type="CDD" id="cd16922">
    <property type="entry name" value="HATPase_EvgS-ArcB-TorS-like"/>
    <property type="match status" value="1"/>
</dbReference>
<dbReference type="PRINTS" id="PR00344">
    <property type="entry name" value="BCTRLSENSOR"/>
</dbReference>
<dbReference type="InterPro" id="IPR050736">
    <property type="entry name" value="Sensor_HK_Regulatory"/>
</dbReference>
<keyword evidence="12" id="KW-0067">ATP-binding</keyword>
<accession>A0ABT6FAW8</accession>
<dbReference type="EMBL" id="JARRAG010000002">
    <property type="protein sequence ID" value="MDG3004725.1"/>
    <property type="molecule type" value="Genomic_DNA"/>
</dbReference>
<evidence type="ECO:0000259" key="10">
    <source>
        <dbReference type="PROSITE" id="PS50109"/>
    </source>
</evidence>
<comment type="subcellular location">
    <subcellularLocation>
        <location evidence="2">Membrane</location>
    </subcellularLocation>
</comment>
<dbReference type="RefSeq" id="WP_277861079.1">
    <property type="nucleotide sequence ID" value="NZ_JARRAG010000002.1"/>
</dbReference>
<evidence type="ECO:0000256" key="9">
    <source>
        <dbReference type="SAM" id="Phobius"/>
    </source>
</evidence>
<keyword evidence="9" id="KW-0472">Membrane</keyword>
<keyword evidence="7" id="KW-0902">Two-component regulatory system</keyword>
<dbReference type="Pfam" id="PF00672">
    <property type="entry name" value="HAMP"/>
    <property type="match status" value="1"/>
</dbReference>
<dbReference type="Pfam" id="PF02518">
    <property type="entry name" value="HATPase_c"/>
    <property type="match status" value="1"/>
</dbReference>
<dbReference type="InterPro" id="IPR021796">
    <property type="entry name" value="Tll0287-like_dom"/>
</dbReference>
<gene>
    <name evidence="12" type="ORF">PZE19_13130</name>
</gene>
<dbReference type="EC" id="2.7.13.3" evidence="3"/>
<name>A0ABT6FAW8_9BACT</name>
<evidence type="ECO:0000256" key="7">
    <source>
        <dbReference type="ARBA" id="ARBA00023012"/>
    </source>
</evidence>
<dbReference type="InterPro" id="IPR003594">
    <property type="entry name" value="HATPase_dom"/>
</dbReference>
<comment type="catalytic activity">
    <reaction evidence="1">
        <text>ATP + protein L-histidine = ADP + protein N-phospho-L-histidine.</text>
        <dbReference type="EC" id="2.7.13.3"/>
    </reaction>
</comment>
<dbReference type="Proteomes" id="UP001216907">
    <property type="component" value="Unassembled WGS sequence"/>
</dbReference>
<sequence length="637" mass="71345">MSYRSFKHLLGETSLERKCRFIFGLGIFLLVVVSFLLYGLKTESLVKSQTTQQARMLVNPTLKDIHYKKLGNYFFERIIDVLWGDLKPLDDMPDVKATVIRPYADKDPAKQPQDDFERAAMARFLKASVDEEAFVKTGKPRPNFYTFADGTRMWDERITPDQQQYQYIQAVTFKPSCLMDCHSSEDAGGEGFEGGGTVHIDNHHLWKLAADGRHNVRVKAGDLAGAVVVRVPMKQTRLAINNNRAVLIAAALVTAVLAMVSSYMIVRYVIVKPVKHLRDVSDAIAAGRLNIRSQIQTGDEFEDLSHAFNRMLHNLVAMQQELRDVNGDLDHKVDELAQANMALYEMNRIKSDFLATMSHELRTPLNSIIGFSEVLGGNENLNDRQRRYVGNIQTSGKMLLGMINDILDLAKIESGKMEVRSEDFSIRDVCEALTNLTRPMADRKDVALECRLDEAIPLLRQDPGKIRQILYNLLSNAIKFTPEGGRVTLRARTDGRFVVLEVEDTGIGIAEEEREVVFEKFRQAKAPGQADDVLTREHQGTGLGLSIVRELARLLGGEVHLRSQLGRGSTFTVRIPLQLAGNHRFDVNLTDERVDLSKARRIEPQPSFPHLPLSRPQAGGGLGPDPLRGLGKNAPVV</sequence>
<dbReference type="SMART" id="SM00304">
    <property type="entry name" value="HAMP"/>
    <property type="match status" value="1"/>
</dbReference>